<dbReference type="InterPro" id="IPR034210">
    <property type="entry name" value="CcO_II_C"/>
</dbReference>
<feature type="transmembrane region" description="Helical" evidence="19">
    <location>
        <begin position="63"/>
        <end position="85"/>
    </location>
</feature>
<dbReference type="Gene3D" id="1.10.287.90">
    <property type="match status" value="1"/>
</dbReference>
<evidence type="ECO:0000256" key="18">
    <source>
        <dbReference type="RuleBase" id="RU000457"/>
    </source>
</evidence>
<evidence type="ECO:0000259" key="21">
    <source>
        <dbReference type="PROSITE" id="PS50999"/>
    </source>
</evidence>
<keyword evidence="6 18" id="KW-0679">Respiratory chain</keyword>
<organism evidence="22">
    <name type="scientific">Blattisocius tarsalis</name>
    <dbReference type="NCBI Taxonomy" id="1609195"/>
    <lineage>
        <taxon>Eukaryota</taxon>
        <taxon>Metazoa</taxon>
        <taxon>Ecdysozoa</taxon>
        <taxon>Arthropoda</taxon>
        <taxon>Chelicerata</taxon>
        <taxon>Arachnida</taxon>
        <taxon>Acari</taxon>
        <taxon>Parasitiformes</taxon>
        <taxon>Mesostigmata</taxon>
        <taxon>Gamasina</taxon>
        <taxon>Phytoseioidea</taxon>
        <taxon>Blattisociidae</taxon>
        <taxon>Blattisocius</taxon>
    </lineage>
</organism>
<evidence type="ECO:0000256" key="14">
    <source>
        <dbReference type="ARBA" id="ARBA00023008"/>
    </source>
</evidence>
<dbReference type="InterPro" id="IPR036257">
    <property type="entry name" value="Cyt_c_oxidase_su2_TM_sf"/>
</dbReference>
<evidence type="ECO:0000256" key="15">
    <source>
        <dbReference type="ARBA" id="ARBA00023128"/>
    </source>
</evidence>
<gene>
    <name evidence="22" type="primary">cox2</name>
</gene>
<evidence type="ECO:0000313" key="22">
    <source>
        <dbReference type="EMBL" id="QHQ98562.1"/>
    </source>
</evidence>
<dbReference type="GO" id="GO:0004129">
    <property type="term" value="F:cytochrome-c oxidase activity"/>
    <property type="evidence" value="ECO:0007669"/>
    <property type="project" value="UniProtKB-EC"/>
</dbReference>
<proteinExistence type="inferred from homology"/>
<keyword evidence="9 18" id="KW-0999">Mitochondrion inner membrane</keyword>
<keyword evidence="11" id="KW-1278">Translocase</keyword>
<evidence type="ECO:0000256" key="11">
    <source>
        <dbReference type="ARBA" id="ARBA00022967"/>
    </source>
</evidence>
<evidence type="ECO:0000256" key="12">
    <source>
        <dbReference type="ARBA" id="ARBA00022982"/>
    </source>
</evidence>
<keyword evidence="15 18" id="KW-0496">Mitochondrion</keyword>
<dbReference type="PANTHER" id="PTHR22888:SF9">
    <property type="entry name" value="CYTOCHROME C OXIDASE SUBUNIT 2"/>
    <property type="match status" value="1"/>
</dbReference>
<dbReference type="GO" id="GO:0042773">
    <property type="term" value="P:ATP synthesis coupled electron transport"/>
    <property type="evidence" value="ECO:0007669"/>
    <property type="project" value="TreeGrafter"/>
</dbReference>
<dbReference type="InterPro" id="IPR001505">
    <property type="entry name" value="Copper_CuA"/>
</dbReference>
<keyword evidence="16 18" id="KW-0472">Membrane</keyword>
<evidence type="ECO:0000256" key="6">
    <source>
        <dbReference type="ARBA" id="ARBA00022660"/>
    </source>
</evidence>
<keyword evidence="10" id="KW-0460">Magnesium</keyword>
<evidence type="ECO:0000256" key="1">
    <source>
        <dbReference type="ARBA" id="ARBA00004448"/>
    </source>
</evidence>
<evidence type="ECO:0000256" key="7">
    <source>
        <dbReference type="ARBA" id="ARBA00022692"/>
    </source>
</evidence>
<dbReference type="CDD" id="cd13912">
    <property type="entry name" value="CcO_II_C"/>
    <property type="match status" value="1"/>
</dbReference>
<feature type="domain" description="Cytochrome oxidase subunit II copper A binding" evidence="20">
    <location>
        <begin position="92"/>
        <end position="222"/>
    </location>
</feature>
<keyword evidence="8 18" id="KW-0479">Metal-binding</keyword>
<evidence type="ECO:0000256" key="13">
    <source>
        <dbReference type="ARBA" id="ARBA00022989"/>
    </source>
</evidence>
<dbReference type="Pfam" id="PF02790">
    <property type="entry name" value="COX2_TM"/>
    <property type="match status" value="1"/>
</dbReference>
<dbReference type="PROSITE" id="PS00078">
    <property type="entry name" value="COX2"/>
    <property type="match status" value="1"/>
</dbReference>
<comment type="function">
    <text evidence="18">Component of the cytochrome c oxidase, the last enzyme in the mitochondrial electron transport chain which drives oxidative phosphorylation. The respiratory chain contains 3 multisubunit complexes succinate dehydrogenase (complex II, CII), ubiquinol-cytochrome c oxidoreductase (cytochrome b-c1 complex, complex III, CIII) and cytochrome c oxidase (complex IV, CIV), that cooperate to transfer electrons derived from NADH and succinate to molecular oxygen, creating an electrochemical gradient over the inner membrane that drives transmembrane transport and the ATP synthase. Cytochrome c oxidase is the component of the respiratory chain that catalyzes the reduction of oxygen to water. Electrons originating from reduced cytochrome c in the intermembrane space (IMS) are transferred via the dinuclear copper A center (CU(A)) of subunit 2 and heme A of subunit 1 to the active site in subunit 1, a binuclear center (BNC) formed by heme A3 and copper B (CU(B)). The BNC reduces molecular oxygen to 2 water molecules using 4 electrons from cytochrome c in the IMS and 4 protons from the mitochondrial matrix.</text>
</comment>
<evidence type="ECO:0000256" key="17">
    <source>
        <dbReference type="ARBA" id="ARBA00049512"/>
    </source>
</evidence>
<evidence type="ECO:0000259" key="20">
    <source>
        <dbReference type="PROSITE" id="PS50857"/>
    </source>
</evidence>
<name>A0A6B9WEU9_9ACAR</name>
<geneLocation type="mitochondrion" evidence="22"/>
<dbReference type="SUPFAM" id="SSF81464">
    <property type="entry name" value="Cytochrome c oxidase subunit II-like, transmembrane region"/>
    <property type="match status" value="1"/>
</dbReference>
<comment type="cofactor">
    <cofactor evidence="18">
        <name>Cu cation</name>
        <dbReference type="ChEBI" id="CHEBI:23378"/>
    </cofactor>
    <text evidence="18">Binds a copper A center.</text>
</comment>
<evidence type="ECO:0000256" key="3">
    <source>
        <dbReference type="ARBA" id="ARBA00011164"/>
    </source>
</evidence>
<keyword evidence="7 18" id="KW-0812">Transmembrane</keyword>
<comment type="subcellular location">
    <subcellularLocation>
        <location evidence="1 18">Mitochondrion inner membrane</location>
        <topology evidence="1 18">Multi-pass membrane protein</topology>
    </subcellularLocation>
</comment>
<comment type="similarity">
    <text evidence="2 18">Belongs to the cytochrome c oxidase subunit 2 family.</text>
</comment>
<dbReference type="RefSeq" id="YP_009731519.1">
    <property type="nucleotide sequence ID" value="NC_046027.1"/>
</dbReference>
<evidence type="ECO:0000256" key="9">
    <source>
        <dbReference type="ARBA" id="ARBA00022792"/>
    </source>
</evidence>
<dbReference type="EMBL" id="MK270529">
    <property type="protein sequence ID" value="QHQ98562.1"/>
    <property type="molecule type" value="Genomic_DNA"/>
</dbReference>
<dbReference type="InterPro" id="IPR002429">
    <property type="entry name" value="CcO_II-like_C"/>
</dbReference>
<dbReference type="PROSITE" id="PS50857">
    <property type="entry name" value="COX2_CUA"/>
    <property type="match status" value="1"/>
</dbReference>
<dbReference type="PRINTS" id="PR01166">
    <property type="entry name" value="CYCOXIDASEII"/>
</dbReference>
<comment type="subunit">
    <text evidence="3">Component of the cytochrome c oxidase (complex IV, CIV), a multisubunit enzyme composed of a catalytic core of 3 subunits and several supernumerary subunits. The complex exists as a monomer or a dimer and forms supercomplexes (SCs) in the inner mitochondrial membrane with ubiquinol-cytochrome c oxidoreductase (cytochrome b-c1 complex, complex III, CIII).</text>
</comment>
<dbReference type="SUPFAM" id="SSF49503">
    <property type="entry name" value="Cupredoxins"/>
    <property type="match status" value="1"/>
</dbReference>
<keyword evidence="13 19" id="KW-1133">Transmembrane helix</keyword>
<evidence type="ECO:0000256" key="10">
    <source>
        <dbReference type="ARBA" id="ARBA00022842"/>
    </source>
</evidence>
<protein>
    <recommendedName>
        <fullName evidence="4 18">Cytochrome c oxidase subunit 2</fullName>
    </recommendedName>
</protein>
<keyword evidence="12 18" id="KW-0249">Electron transport</keyword>
<sequence>MPLWMETYFADANSPMMEQMIFFYDHTMIMMMSIMSFLMFFIFNSIFNSSLNFNLNNHQFMETIWTTIPMLILIFIAIPSLRLLYLMEETFNPLITIKTIGHQWYWSYEFSNMNLCFDSFMKSSTNLNTFKYLDTDFPLVIPMNCPLRLLVTSTDVIHSWTIPSLGVKTDAIPGRLNQINLSPTRAGVFFGQCSEICGMNHSFMPISLYIAPITSFTNWTKIMNS</sequence>
<evidence type="ECO:0000256" key="4">
    <source>
        <dbReference type="ARBA" id="ARBA00015946"/>
    </source>
</evidence>
<evidence type="ECO:0000256" key="19">
    <source>
        <dbReference type="SAM" id="Phobius"/>
    </source>
</evidence>
<dbReference type="PROSITE" id="PS50999">
    <property type="entry name" value="COX2_TM"/>
    <property type="match status" value="1"/>
</dbReference>
<dbReference type="Gene3D" id="2.60.40.420">
    <property type="entry name" value="Cupredoxins - blue copper proteins"/>
    <property type="match status" value="1"/>
</dbReference>
<feature type="domain" description="Cytochrome oxidase subunit II transmembrane region profile" evidence="21">
    <location>
        <begin position="1"/>
        <end position="91"/>
    </location>
</feature>
<dbReference type="AlphaFoldDB" id="A0A6B9WEU9"/>
<feature type="transmembrane region" description="Helical" evidence="19">
    <location>
        <begin position="21"/>
        <end position="43"/>
    </location>
</feature>
<evidence type="ECO:0000256" key="8">
    <source>
        <dbReference type="ARBA" id="ARBA00022723"/>
    </source>
</evidence>
<evidence type="ECO:0000256" key="16">
    <source>
        <dbReference type="ARBA" id="ARBA00023136"/>
    </source>
</evidence>
<keyword evidence="14 18" id="KW-0186">Copper</keyword>
<dbReference type="GO" id="GO:0005507">
    <property type="term" value="F:copper ion binding"/>
    <property type="evidence" value="ECO:0007669"/>
    <property type="project" value="InterPro"/>
</dbReference>
<dbReference type="InterPro" id="IPR011759">
    <property type="entry name" value="Cyt_c_oxidase_su2_TM_dom"/>
</dbReference>
<dbReference type="InterPro" id="IPR045187">
    <property type="entry name" value="CcO_II"/>
</dbReference>
<reference evidence="22" key="1">
    <citation type="journal article" date="2019" name="Zool. Scr.">
        <title>Mitochondrial genome reorganization characterizes various lineages of mesostigmatid mites (Acari: Parasitiformes).</title>
        <authorList>
            <person name="Li W.-N."/>
            <person name="Shao R."/>
            <person name="Zhang Q."/>
            <person name="Deng W."/>
            <person name="Xue X.-F."/>
        </authorList>
    </citation>
    <scope>NUCLEOTIDE SEQUENCE</scope>
</reference>
<dbReference type="GeneID" id="44151037"/>
<dbReference type="GO" id="GO:0005743">
    <property type="term" value="C:mitochondrial inner membrane"/>
    <property type="evidence" value="ECO:0007669"/>
    <property type="project" value="UniProtKB-SubCell"/>
</dbReference>
<dbReference type="Pfam" id="PF00116">
    <property type="entry name" value="COX2"/>
    <property type="match status" value="1"/>
</dbReference>
<keyword evidence="5 18" id="KW-0813">Transport</keyword>
<evidence type="ECO:0000256" key="5">
    <source>
        <dbReference type="ARBA" id="ARBA00022448"/>
    </source>
</evidence>
<comment type="catalytic activity">
    <reaction evidence="17">
        <text>4 Fe(II)-[cytochrome c] + O2 + 8 H(+)(in) = 4 Fe(III)-[cytochrome c] + 2 H2O + 4 H(+)(out)</text>
        <dbReference type="Rhea" id="RHEA:11436"/>
        <dbReference type="Rhea" id="RHEA-COMP:10350"/>
        <dbReference type="Rhea" id="RHEA-COMP:14399"/>
        <dbReference type="ChEBI" id="CHEBI:15377"/>
        <dbReference type="ChEBI" id="CHEBI:15378"/>
        <dbReference type="ChEBI" id="CHEBI:15379"/>
        <dbReference type="ChEBI" id="CHEBI:29033"/>
        <dbReference type="ChEBI" id="CHEBI:29034"/>
        <dbReference type="EC" id="7.1.1.9"/>
    </reaction>
    <physiologicalReaction direction="left-to-right" evidence="17">
        <dbReference type="Rhea" id="RHEA:11437"/>
    </physiologicalReaction>
</comment>
<dbReference type="PANTHER" id="PTHR22888">
    <property type="entry name" value="CYTOCHROME C OXIDASE, SUBUNIT II"/>
    <property type="match status" value="1"/>
</dbReference>
<dbReference type="InterPro" id="IPR008972">
    <property type="entry name" value="Cupredoxin"/>
</dbReference>
<evidence type="ECO:0000256" key="2">
    <source>
        <dbReference type="ARBA" id="ARBA00007866"/>
    </source>
</evidence>
<accession>A0A6B9WEU9</accession>